<evidence type="ECO:0000313" key="3">
    <source>
        <dbReference type="Proteomes" id="UP001375240"/>
    </source>
</evidence>
<dbReference type="Proteomes" id="UP001375240">
    <property type="component" value="Unassembled WGS sequence"/>
</dbReference>
<protein>
    <submittedName>
        <fullName evidence="2">Uncharacterized protein</fullName>
    </submittedName>
</protein>
<comment type="caution">
    <text evidence="2">The sequence shown here is derived from an EMBL/GenBank/DDBJ whole genome shotgun (WGS) entry which is preliminary data.</text>
</comment>
<feature type="signal peptide" evidence="1">
    <location>
        <begin position="1"/>
        <end position="18"/>
    </location>
</feature>
<keyword evidence="1" id="KW-0732">Signal</keyword>
<accession>A0AAV9U6J5</accession>
<proteinExistence type="predicted"/>
<dbReference type="EMBL" id="JAVHNQ010000011">
    <property type="protein sequence ID" value="KAK6336502.1"/>
    <property type="molecule type" value="Genomic_DNA"/>
</dbReference>
<dbReference type="AlphaFoldDB" id="A0AAV9U6J5"/>
<feature type="chain" id="PRO_5043373276" evidence="1">
    <location>
        <begin position="19"/>
        <end position="343"/>
    </location>
</feature>
<evidence type="ECO:0000313" key="2">
    <source>
        <dbReference type="EMBL" id="KAK6336502.1"/>
    </source>
</evidence>
<sequence length="343" mass="32722">MKVSVFASVAIFSAVALAAPTGSKVSTEAISIGGTGGDGAISIGGGGAGTTPGGTGTISVGTGGTGTNTGGSGTVVVGGNTGNGQGTGSINLGTGGAGGILDILNGGGAGGGVSSLASSIFNTGHSSLDLGNIFSQLGVGSIGTSGGGATGSIGGGTGGNTGIGGVIGGGSTGGGGTGIGGSLGGITGGGAGGGIGNLLTGGAASIVGGSHEQFNLFRDAFDILSEKLCDFALNEAVRFAEFWVFVPAQSIEELFTAWADIAANGFADVSTGEIEATKKKAALAKETFDFVREGTIQGVRPGEFMTATTYLRCRQLAETNPNDFVFDPTVGTTDRASKGKKTA</sequence>
<keyword evidence="3" id="KW-1185">Reference proteome</keyword>
<evidence type="ECO:0000256" key="1">
    <source>
        <dbReference type="SAM" id="SignalP"/>
    </source>
</evidence>
<reference evidence="2 3" key="1">
    <citation type="submission" date="2019-10" db="EMBL/GenBank/DDBJ databases">
        <authorList>
            <person name="Palmer J.M."/>
        </authorList>
    </citation>
    <scope>NUCLEOTIDE SEQUENCE [LARGE SCALE GENOMIC DNA]</scope>
    <source>
        <strain evidence="2 3">TWF696</strain>
    </source>
</reference>
<organism evidence="2 3">
    <name type="scientific">Orbilia brochopaga</name>
    <dbReference type="NCBI Taxonomy" id="3140254"/>
    <lineage>
        <taxon>Eukaryota</taxon>
        <taxon>Fungi</taxon>
        <taxon>Dikarya</taxon>
        <taxon>Ascomycota</taxon>
        <taxon>Pezizomycotina</taxon>
        <taxon>Orbiliomycetes</taxon>
        <taxon>Orbiliales</taxon>
        <taxon>Orbiliaceae</taxon>
        <taxon>Orbilia</taxon>
    </lineage>
</organism>
<gene>
    <name evidence="2" type="ORF">TWF696_002052</name>
</gene>
<name>A0AAV9U6J5_9PEZI</name>